<dbReference type="Pfam" id="PF00691">
    <property type="entry name" value="OmpA"/>
    <property type="match status" value="1"/>
</dbReference>
<name>A0A658QU57_9BURK</name>
<keyword evidence="2 3" id="KW-0472">Membrane</keyword>
<reference evidence="5 6" key="1">
    <citation type="submission" date="2016-01" db="EMBL/GenBank/DDBJ databases">
        <authorList>
            <person name="Peeters C."/>
        </authorList>
    </citation>
    <scope>NUCLEOTIDE SEQUENCE [LARGE SCALE GENOMIC DNA]</scope>
    <source>
        <strain evidence="5">LMG 29315</strain>
    </source>
</reference>
<dbReference type="GO" id="GO:0009279">
    <property type="term" value="C:cell outer membrane"/>
    <property type="evidence" value="ECO:0007669"/>
    <property type="project" value="UniProtKB-SubCell"/>
</dbReference>
<dbReference type="Proteomes" id="UP000198263">
    <property type="component" value="Unassembled WGS sequence"/>
</dbReference>
<dbReference type="PANTHER" id="PTHR30329">
    <property type="entry name" value="STATOR ELEMENT OF FLAGELLAR MOTOR COMPLEX"/>
    <property type="match status" value="1"/>
</dbReference>
<dbReference type="CDD" id="cd07185">
    <property type="entry name" value="OmpA_C-like"/>
    <property type="match status" value="1"/>
</dbReference>
<accession>A0A658QU57</accession>
<evidence type="ECO:0000259" key="4">
    <source>
        <dbReference type="PROSITE" id="PS51123"/>
    </source>
</evidence>
<evidence type="ECO:0000256" key="2">
    <source>
        <dbReference type="ARBA" id="ARBA00023136"/>
    </source>
</evidence>
<dbReference type="PANTHER" id="PTHR30329:SF20">
    <property type="entry name" value="EXPORTED PROTEIN"/>
    <property type="match status" value="1"/>
</dbReference>
<dbReference type="InterPro" id="IPR006664">
    <property type="entry name" value="OMP_bac"/>
</dbReference>
<comment type="subcellular location">
    <subcellularLocation>
        <location evidence="1">Cell outer membrane</location>
    </subcellularLocation>
</comment>
<evidence type="ECO:0000313" key="5">
    <source>
        <dbReference type="EMBL" id="SAL22248.1"/>
    </source>
</evidence>
<dbReference type="InterPro" id="IPR006665">
    <property type="entry name" value="OmpA-like"/>
</dbReference>
<evidence type="ECO:0000256" key="3">
    <source>
        <dbReference type="PROSITE-ProRule" id="PRU00473"/>
    </source>
</evidence>
<feature type="domain" description="OmpA-like" evidence="4">
    <location>
        <begin position="309"/>
        <end position="427"/>
    </location>
</feature>
<dbReference type="AlphaFoldDB" id="A0A658QU57"/>
<sequence length="451" mass="48406">MAPSITAEKTVTGWKPVLRPLRSRVHADADALAQKLRLVRQARADASRMVGARLPGYVAVYQRLTRLEPQDTEARAQWYGASAATPFVDSQSFEAVVRAAETTAVRESPDPYHAAHAAGLASIVGWTQRVVFSTLSDPRQPAQPWPLYGAGWLDCGPASDASRPWECDVRSSTHVAPPAVATSRAPWSLPQPLIEAMPRHLRASPRLAAVGHALALAALAAVASFWSSGQHNAELIAQSRADLDRFNAIPADRDSARRDALKEIVADRDELDHYARDGVPLRLGFGLYHGARLLPSLNRAIASYQPPPPAPAVVTLDSMSLFDSGKAVLKPGSNRALVGSLEMIKAHPDKRILVAGYTDNVGDSASNLKLSLARAAALRDWLVDASGIAATQFAIQGYGDTRPIASNETSEGRARNRRVEITLVPDNTAASAHVSSAHSLANAADRRNNIQ</sequence>
<keyword evidence="6" id="KW-1185">Reference proteome</keyword>
<protein>
    <submittedName>
        <fullName evidence="5">OmpA family protein</fullName>
    </submittedName>
</protein>
<dbReference type="EMBL" id="FCNV02000002">
    <property type="protein sequence ID" value="SAL22248.1"/>
    <property type="molecule type" value="Genomic_DNA"/>
</dbReference>
<proteinExistence type="predicted"/>
<gene>
    <name evidence="5" type="ORF">AWB72_01566</name>
</gene>
<dbReference type="InterPro" id="IPR050330">
    <property type="entry name" value="Bact_OuterMem_StrucFunc"/>
</dbReference>
<evidence type="ECO:0000256" key="1">
    <source>
        <dbReference type="ARBA" id="ARBA00004442"/>
    </source>
</evidence>
<dbReference type="Gene3D" id="3.30.1330.60">
    <property type="entry name" value="OmpA-like domain"/>
    <property type="match status" value="1"/>
</dbReference>
<evidence type="ECO:0000313" key="6">
    <source>
        <dbReference type="Proteomes" id="UP000198263"/>
    </source>
</evidence>
<dbReference type="InterPro" id="IPR036737">
    <property type="entry name" value="OmpA-like_sf"/>
</dbReference>
<organism evidence="5 6">
    <name type="scientific">Caballeronia concitans</name>
    <dbReference type="NCBI Taxonomy" id="1777133"/>
    <lineage>
        <taxon>Bacteria</taxon>
        <taxon>Pseudomonadati</taxon>
        <taxon>Pseudomonadota</taxon>
        <taxon>Betaproteobacteria</taxon>
        <taxon>Burkholderiales</taxon>
        <taxon>Burkholderiaceae</taxon>
        <taxon>Caballeronia</taxon>
    </lineage>
</organism>
<dbReference type="PRINTS" id="PR01021">
    <property type="entry name" value="OMPADOMAIN"/>
</dbReference>
<dbReference type="SUPFAM" id="SSF103088">
    <property type="entry name" value="OmpA-like"/>
    <property type="match status" value="1"/>
</dbReference>
<dbReference type="PROSITE" id="PS51123">
    <property type="entry name" value="OMPA_2"/>
    <property type="match status" value="1"/>
</dbReference>
<comment type="caution">
    <text evidence="5">The sequence shown here is derived from an EMBL/GenBank/DDBJ whole genome shotgun (WGS) entry which is preliminary data.</text>
</comment>